<name>E4XWX2_OIKDI</name>
<accession>E4XWX2</accession>
<dbReference type="AlphaFoldDB" id="E4XWX2"/>
<dbReference type="OrthoDB" id="10321544at2759"/>
<dbReference type="EMBL" id="FN653259">
    <property type="protein sequence ID" value="CBY14166.1"/>
    <property type="molecule type" value="Genomic_DNA"/>
</dbReference>
<dbReference type="Proteomes" id="UP000001307">
    <property type="component" value="Unassembled WGS sequence"/>
</dbReference>
<proteinExistence type="predicted"/>
<dbReference type="InParanoid" id="E4XWX2"/>
<evidence type="ECO:0000313" key="2">
    <source>
        <dbReference type="Proteomes" id="UP000001307"/>
    </source>
</evidence>
<protein>
    <submittedName>
        <fullName evidence="1">Uncharacterized protein</fullName>
    </submittedName>
</protein>
<gene>
    <name evidence="1" type="ORF">GSOID_T00007149001</name>
</gene>
<reference evidence="1" key="1">
    <citation type="journal article" date="2010" name="Science">
        <title>Plasticity of animal genome architecture unmasked by rapid evolution of a pelagic tunicate.</title>
        <authorList>
            <person name="Denoeud F."/>
            <person name="Henriet S."/>
            <person name="Mungpakdee S."/>
            <person name="Aury J.M."/>
            <person name="Da Silva C."/>
            <person name="Brinkmann H."/>
            <person name="Mikhaleva J."/>
            <person name="Olsen L.C."/>
            <person name="Jubin C."/>
            <person name="Canestro C."/>
            <person name="Bouquet J.M."/>
            <person name="Danks G."/>
            <person name="Poulain J."/>
            <person name="Campsteijn C."/>
            <person name="Adamski M."/>
            <person name="Cross I."/>
            <person name="Yadetie F."/>
            <person name="Muffato M."/>
            <person name="Louis A."/>
            <person name="Butcher S."/>
            <person name="Tsagkogeorga G."/>
            <person name="Konrad A."/>
            <person name="Singh S."/>
            <person name="Jensen M.F."/>
            <person name="Cong E.H."/>
            <person name="Eikeseth-Otteraa H."/>
            <person name="Noel B."/>
            <person name="Anthouard V."/>
            <person name="Porcel B.M."/>
            <person name="Kachouri-Lafond R."/>
            <person name="Nishino A."/>
            <person name="Ugolini M."/>
            <person name="Chourrout P."/>
            <person name="Nishida H."/>
            <person name="Aasland R."/>
            <person name="Huzurbazar S."/>
            <person name="Westhof E."/>
            <person name="Delsuc F."/>
            <person name="Lehrach H."/>
            <person name="Reinhardt R."/>
            <person name="Weissenbach J."/>
            <person name="Roy S.W."/>
            <person name="Artiguenave F."/>
            <person name="Postlethwait J.H."/>
            <person name="Manak J.R."/>
            <person name="Thompson E.M."/>
            <person name="Jaillon O."/>
            <person name="Du Pasquier L."/>
            <person name="Boudinot P."/>
            <person name="Liberles D.A."/>
            <person name="Volff J.N."/>
            <person name="Philippe H."/>
            <person name="Lenhard B."/>
            <person name="Roest Crollius H."/>
            <person name="Wincker P."/>
            <person name="Chourrout D."/>
        </authorList>
    </citation>
    <scope>NUCLEOTIDE SEQUENCE [LARGE SCALE GENOMIC DNA]</scope>
</reference>
<sequence>MSLLLDFEFRVAVALYGKNLRMLVDATLTNAEDIEVVMGPLADKEYIQKIYDTIQESKSSLTIESMADALAEVLPALESTHGNMPPFHTVLIAGMTIHKPDYFFQNGIASLSNIIIFSNHTVVHRSFSPRSKMRELIIEKGAANLTDFEESTVAWNVETEAGFCAPDPEKLAYFGYEAFYNSSIPLKRDRRDLIKAKKRWIPTMQLFGEVATPKYKKPNSPRLYHSLVLSSDFPILRAGSHSSSVDLNYRKMNGDILISLGVLTEKGKDLYRTQRGISGTFVQRSNTHQRSYVHLQEEAFKYHGKGQLKY</sequence>
<keyword evidence="2" id="KW-1185">Reference proteome</keyword>
<evidence type="ECO:0000313" key="1">
    <source>
        <dbReference type="EMBL" id="CBY14166.1"/>
    </source>
</evidence>
<organism evidence="1">
    <name type="scientific">Oikopleura dioica</name>
    <name type="common">Tunicate</name>
    <dbReference type="NCBI Taxonomy" id="34765"/>
    <lineage>
        <taxon>Eukaryota</taxon>
        <taxon>Metazoa</taxon>
        <taxon>Chordata</taxon>
        <taxon>Tunicata</taxon>
        <taxon>Appendicularia</taxon>
        <taxon>Copelata</taxon>
        <taxon>Oikopleuridae</taxon>
        <taxon>Oikopleura</taxon>
    </lineage>
</organism>